<reference evidence="2 3" key="1">
    <citation type="journal article" date="2016" name="Nat. Commun.">
        <title>Thousands of microbial genomes shed light on interconnected biogeochemical processes in an aquifer system.</title>
        <authorList>
            <person name="Anantharaman K."/>
            <person name="Brown C.T."/>
            <person name="Hug L.A."/>
            <person name="Sharon I."/>
            <person name="Castelle C.J."/>
            <person name="Probst A.J."/>
            <person name="Thomas B.C."/>
            <person name="Singh A."/>
            <person name="Wilkins M.J."/>
            <person name="Karaoz U."/>
            <person name="Brodie E.L."/>
            <person name="Williams K.H."/>
            <person name="Hubbard S.S."/>
            <person name="Banfield J.F."/>
        </authorList>
    </citation>
    <scope>NUCLEOTIDE SEQUENCE [LARGE SCALE GENOMIC DNA]</scope>
</reference>
<dbReference type="AlphaFoldDB" id="A0A1F6THI2"/>
<dbReference type="InterPro" id="IPR034904">
    <property type="entry name" value="FSCA_dom_sf"/>
</dbReference>
<feature type="domain" description="MIP18 family-like" evidence="1">
    <location>
        <begin position="12"/>
        <end position="84"/>
    </location>
</feature>
<sequence>MHVMGETDSVVEQIREALRTVIDPEVGMNVVDLGLVYGIEAGGDAVRISMTMTTPACPMSSYIMEQAQEAVRKLLPAIQDVTVDLVWDPPWHPGMMSDHAKQHFGWSE</sequence>
<evidence type="ECO:0000313" key="3">
    <source>
        <dbReference type="Proteomes" id="UP000179344"/>
    </source>
</evidence>
<dbReference type="InterPro" id="IPR052339">
    <property type="entry name" value="Fe-S_Maturation_MIP18"/>
</dbReference>
<dbReference type="Proteomes" id="UP000179344">
    <property type="component" value="Unassembled WGS sequence"/>
</dbReference>
<protein>
    <recommendedName>
        <fullName evidence="1">MIP18 family-like domain-containing protein</fullName>
    </recommendedName>
</protein>
<dbReference type="EMBL" id="MFST01000043">
    <property type="protein sequence ID" value="OGI44571.1"/>
    <property type="molecule type" value="Genomic_DNA"/>
</dbReference>
<accession>A0A1F6THI2</accession>
<dbReference type="PANTHER" id="PTHR42831">
    <property type="entry name" value="FE-S PROTEIN MATURATION AUXILIARY FACTOR YITW"/>
    <property type="match status" value="1"/>
</dbReference>
<dbReference type="InterPro" id="IPR002744">
    <property type="entry name" value="MIP18-like"/>
</dbReference>
<dbReference type="PANTHER" id="PTHR42831:SF1">
    <property type="entry name" value="FE-S PROTEIN MATURATION AUXILIARY FACTOR YITW"/>
    <property type="match status" value="1"/>
</dbReference>
<evidence type="ECO:0000313" key="2">
    <source>
        <dbReference type="EMBL" id="OGI44571.1"/>
    </source>
</evidence>
<dbReference type="SUPFAM" id="SSF117916">
    <property type="entry name" value="Fe-S cluster assembly (FSCA) domain-like"/>
    <property type="match status" value="1"/>
</dbReference>
<comment type="caution">
    <text evidence="2">The sequence shown here is derived from an EMBL/GenBank/DDBJ whole genome shotgun (WGS) entry which is preliminary data.</text>
</comment>
<evidence type="ECO:0000259" key="1">
    <source>
        <dbReference type="Pfam" id="PF01883"/>
    </source>
</evidence>
<organism evidence="2 3">
    <name type="scientific">Candidatus Muproteobacteria bacterium RBG_16_65_31</name>
    <dbReference type="NCBI Taxonomy" id="1817759"/>
    <lineage>
        <taxon>Bacteria</taxon>
        <taxon>Pseudomonadati</taxon>
        <taxon>Pseudomonadota</taxon>
        <taxon>Candidatus Muproteobacteria</taxon>
    </lineage>
</organism>
<proteinExistence type="predicted"/>
<dbReference type="Gene3D" id="3.30.300.130">
    <property type="entry name" value="Fe-S cluster assembly (FSCA)"/>
    <property type="match status" value="1"/>
</dbReference>
<dbReference type="Pfam" id="PF01883">
    <property type="entry name" value="FeS_assembly_P"/>
    <property type="match status" value="1"/>
</dbReference>
<gene>
    <name evidence="2" type="ORF">A2V92_00995</name>
</gene>
<name>A0A1F6THI2_9PROT</name>